<dbReference type="STRING" id="6185.A0A095A2F8"/>
<feature type="region of interest" description="Disordered" evidence="1">
    <location>
        <begin position="87"/>
        <end position="212"/>
    </location>
</feature>
<name>A0A095A2F8_SCHHA</name>
<reference evidence="3" key="1">
    <citation type="journal article" date="2012" name="Nat. Genet.">
        <title>Whole-genome sequence of Schistosoma haematobium.</title>
        <authorList>
            <person name="Young N.D."/>
            <person name="Jex A.R."/>
            <person name="Li B."/>
            <person name="Liu S."/>
            <person name="Yang L."/>
            <person name="Xiong Z."/>
            <person name="Li Y."/>
            <person name="Cantacessi C."/>
            <person name="Hall R.S."/>
            <person name="Xu X."/>
            <person name="Chen F."/>
            <person name="Wu X."/>
            <person name="Zerlotini A."/>
            <person name="Oliveira G."/>
            <person name="Hofmann A."/>
            <person name="Zhang G."/>
            <person name="Fang X."/>
            <person name="Kang Y."/>
            <person name="Campbell B.E."/>
            <person name="Loukas A."/>
            <person name="Ranganathan S."/>
            <person name="Rollinson D."/>
            <person name="Rinaldi G."/>
            <person name="Brindley P.J."/>
            <person name="Yang H."/>
            <person name="Wang J."/>
            <person name="Wang J."/>
            <person name="Gasser R.B."/>
        </authorList>
    </citation>
    <scope>NUCLEOTIDE SEQUENCE [LARGE SCALE GENOMIC DNA]</scope>
</reference>
<keyword evidence="2" id="KW-1133">Transmembrane helix</keyword>
<dbReference type="SUPFAM" id="SSF51045">
    <property type="entry name" value="WW domain"/>
    <property type="match status" value="1"/>
</dbReference>
<feature type="transmembrane region" description="Helical" evidence="2">
    <location>
        <begin position="16"/>
        <end position="37"/>
    </location>
</feature>
<dbReference type="PROSITE" id="PS50020">
    <property type="entry name" value="WW_DOMAIN_2"/>
    <property type="match status" value="1"/>
</dbReference>
<feature type="compositionally biased region" description="Basic and acidic residues" evidence="1">
    <location>
        <begin position="116"/>
        <end position="132"/>
    </location>
</feature>
<dbReference type="CDD" id="cd00201">
    <property type="entry name" value="WW"/>
    <property type="match status" value="1"/>
</dbReference>
<keyword evidence="2" id="KW-0812">Transmembrane</keyword>
<protein>
    <submittedName>
        <fullName evidence="3">Uncharacterized protein</fullName>
    </submittedName>
</protein>
<dbReference type="InterPro" id="IPR036020">
    <property type="entry name" value="WW_dom_sf"/>
</dbReference>
<evidence type="ECO:0000256" key="2">
    <source>
        <dbReference type="SAM" id="Phobius"/>
    </source>
</evidence>
<dbReference type="Gene3D" id="2.20.70.10">
    <property type="match status" value="1"/>
</dbReference>
<proteinExistence type="predicted"/>
<feature type="compositionally biased region" description="Basic and acidic residues" evidence="1">
    <location>
        <begin position="198"/>
        <end position="212"/>
    </location>
</feature>
<keyword evidence="2" id="KW-0472">Membrane</keyword>
<dbReference type="EMBL" id="KL251690">
    <property type="protein sequence ID" value="KGB41032.1"/>
    <property type="molecule type" value="Genomic_DNA"/>
</dbReference>
<gene>
    <name evidence="3" type="ORF">MS3_09529</name>
</gene>
<evidence type="ECO:0000256" key="1">
    <source>
        <dbReference type="SAM" id="MobiDB-lite"/>
    </source>
</evidence>
<evidence type="ECO:0000313" key="3">
    <source>
        <dbReference type="EMBL" id="KGB41032.1"/>
    </source>
</evidence>
<feature type="compositionally biased region" description="Basic and acidic residues" evidence="1">
    <location>
        <begin position="100"/>
        <end position="109"/>
    </location>
</feature>
<sequence length="325" mass="36680">MPLPPNWESRLDSESGHWFVVYCVIFLSITILCRYYINHEDKTTSWDDPRPAYYSAQQLDLLNTYRMGFGDRQDLIGEFFDIPEISSKSQKNPKSINPKPCDDRSKDGPATKTHRSRIEPNGENSSRKDTYSKGRTTSHRNRESKSSVCSQNDNESYHSSIYFSPKTNKKSKYDSLLPKTSTDNDDHNVDDNVFATESTKKGDTSESTQNDKESLQIKLSLEKHLDTAVTTTTLTSNTVILIENNPLQKVNTTEISVEKQSLNNGSSIYPDQTMGLILCSTEKSRRYQPVGPNPKLLGSRIIPHGPNPLFVHGPNPSLVHGSIYQ</sequence>
<organism evidence="3">
    <name type="scientific">Schistosoma haematobium</name>
    <name type="common">Blood fluke</name>
    <dbReference type="NCBI Taxonomy" id="6185"/>
    <lineage>
        <taxon>Eukaryota</taxon>
        <taxon>Metazoa</taxon>
        <taxon>Spiralia</taxon>
        <taxon>Lophotrochozoa</taxon>
        <taxon>Platyhelminthes</taxon>
        <taxon>Trematoda</taxon>
        <taxon>Digenea</taxon>
        <taxon>Strigeidida</taxon>
        <taxon>Schistosomatoidea</taxon>
        <taxon>Schistosomatidae</taxon>
        <taxon>Schistosoma</taxon>
    </lineage>
</organism>
<dbReference type="InterPro" id="IPR001202">
    <property type="entry name" value="WW_dom"/>
</dbReference>
<accession>A0A095A2F8</accession>
<dbReference type="AlphaFoldDB" id="A0A095A2F8"/>
<feature type="compositionally biased region" description="Polar residues" evidence="1">
    <location>
        <begin position="146"/>
        <end position="166"/>
    </location>
</feature>